<keyword evidence="9" id="KW-1015">Disulfide bond</keyword>
<keyword evidence="7 14" id="KW-0378">Hydrolase</keyword>
<comment type="catalytic activity">
    <reaction evidence="1">
        <text>Random endo-hydrolysis of N-acetyl-beta-D-glucosaminide (1-&gt;4)-beta-linkages in chitin and chitodextrins.</text>
        <dbReference type="EC" id="3.2.1.14"/>
    </reaction>
</comment>
<dbReference type="GO" id="GO:0005576">
    <property type="term" value="C:extracellular region"/>
    <property type="evidence" value="ECO:0007669"/>
    <property type="project" value="UniProtKB-SubCell"/>
</dbReference>
<sequence>MASLKQVPSSSDISLLLLPLLLISVFITPSHAAGIAVYWGQHTNEGSLSDTCNTGNYKFVNIAFLSKFGNSQNPQLNLAGHCNPANNGCAKLSNEIKTCQRKGIKVFLSLGGGTSGYSLNSADEGRNLATYLWNHFLGGSPSSNSRPLGNAVLDGIDFDIETGGVEYYDVLAKALNSHSQHNKVFLSAAPQCPFPDKHLDAAIKTGLFDYVWVQFYNNGECQYSNGNTNSLVNAWNKWSSSQAKQVFLGVPGSQAAASSGYIPPNVLTSKVLPAIKKSKKYGGVMVWDRSFDVQNHYSDAIKGSV</sequence>
<evidence type="ECO:0000256" key="3">
    <source>
        <dbReference type="ARBA" id="ARBA00009121"/>
    </source>
</evidence>
<keyword evidence="5" id="KW-0964">Secreted</keyword>
<evidence type="ECO:0000256" key="8">
    <source>
        <dbReference type="ARBA" id="ARBA00023024"/>
    </source>
</evidence>
<evidence type="ECO:0000256" key="12">
    <source>
        <dbReference type="ARBA" id="ARBA00023326"/>
    </source>
</evidence>
<dbReference type="RefSeq" id="XP_015939184.1">
    <property type="nucleotide sequence ID" value="XM_016083698.3"/>
</dbReference>
<evidence type="ECO:0000256" key="6">
    <source>
        <dbReference type="ARBA" id="ARBA00022729"/>
    </source>
</evidence>
<keyword evidence="10" id="KW-0119">Carbohydrate metabolism</keyword>
<keyword evidence="8" id="KW-0146">Chitin degradation</keyword>
<dbReference type="AlphaFoldDB" id="A0A6P4BFY0"/>
<protein>
    <recommendedName>
        <fullName evidence="13">Acidic endochitinase</fullName>
        <ecNumber evidence="4">3.2.1.14</ecNumber>
    </recommendedName>
</protein>
<dbReference type="FunFam" id="3.20.20.80:FF:000015">
    <property type="entry name" value="Acidic endochitinase SE2"/>
    <property type="match status" value="1"/>
</dbReference>
<dbReference type="InterPro" id="IPR017853">
    <property type="entry name" value="GH"/>
</dbReference>
<dbReference type="GO" id="GO:0006032">
    <property type="term" value="P:chitin catabolic process"/>
    <property type="evidence" value="ECO:0007669"/>
    <property type="project" value="UniProtKB-KW"/>
</dbReference>
<keyword evidence="11 14" id="KW-0326">Glycosidase</keyword>
<dbReference type="InterPro" id="IPR045321">
    <property type="entry name" value="Cts1-like"/>
</dbReference>
<evidence type="ECO:0000256" key="15">
    <source>
        <dbReference type="SAM" id="SignalP"/>
    </source>
</evidence>
<dbReference type="GeneID" id="107464745"/>
<evidence type="ECO:0000256" key="14">
    <source>
        <dbReference type="RuleBase" id="RU000489"/>
    </source>
</evidence>
<name>A0A6P4BFY0_ARADU</name>
<dbReference type="SUPFAM" id="SSF51445">
    <property type="entry name" value="(Trans)glycosidases"/>
    <property type="match status" value="1"/>
</dbReference>
<dbReference type="GO" id="GO:0008843">
    <property type="term" value="F:endochitinase activity"/>
    <property type="evidence" value="ECO:0007669"/>
    <property type="project" value="UniProtKB-EC"/>
</dbReference>
<dbReference type="PANTHER" id="PTHR45708:SF22">
    <property type="entry name" value="ACIDIC ENDOCHITINASE"/>
    <property type="match status" value="1"/>
</dbReference>
<reference evidence="18" key="2">
    <citation type="submission" date="2025-08" db="UniProtKB">
        <authorList>
            <consortium name="RefSeq"/>
        </authorList>
    </citation>
    <scope>IDENTIFICATION</scope>
    <source>
        <tissue evidence="18">Whole plant</tissue>
    </source>
</reference>
<dbReference type="Proteomes" id="UP000515211">
    <property type="component" value="Chromosome 9"/>
</dbReference>
<organism evidence="17 18">
    <name type="scientific">Arachis duranensis</name>
    <name type="common">Wild peanut</name>
    <dbReference type="NCBI Taxonomy" id="130453"/>
    <lineage>
        <taxon>Eukaryota</taxon>
        <taxon>Viridiplantae</taxon>
        <taxon>Streptophyta</taxon>
        <taxon>Embryophyta</taxon>
        <taxon>Tracheophyta</taxon>
        <taxon>Spermatophyta</taxon>
        <taxon>Magnoliopsida</taxon>
        <taxon>eudicotyledons</taxon>
        <taxon>Gunneridae</taxon>
        <taxon>Pentapetalae</taxon>
        <taxon>rosids</taxon>
        <taxon>fabids</taxon>
        <taxon>Fabales</taxon>
        <taxon>Fabaceae</taxon>
        <taxon>Papilionoideae</taxon>
        <taxon>50 kb inversion clade</taxon>
        <taxon>dalbergioids sensu lato</taxon>
        <taxon>Dalbergieae</taxon>
        <taxon>Pterocarpus clade</taxon>
        <taxon>Arachis</taxon>
    </lineage>
</organism>
<dbReference type="PROSITE" id="PS01095">
    <property type="entry name" value="GH18_1"/>
    <property type="match status" value="1"/>
</dbReference>
<evidence type="ECO:0000256" key="10">
    <source>
        <dbReference type="ARBA" id="ARBA00023277"/>
    </source>
</evidence>
<evidence type="ECO:0000256" key="2">
    <source>
        <dbReference type="ARBA" id="ARBA00004239"/>
    </source>
</evidence>
<evidence type="ECO:0000256" key="1">
    <source>
        <dbReference type="ARBA" id="ARBA00000822"/>
    </source>
</evidence>
<dbReference type="InterPro" id="IPR001579">
    <property type="entry name" value="Glyco_hydro_18_chit_AS"/>
</dbReference>
<evidence type="ECO:0000256" key="4">
    <source>
        <dbReference type="ARBA" id="ARBA00012729"/>
    </source>
</evidence>
<feature type="domain" description="GH18" evidence="16">
    <location>
        <begin position="33"/>
        <end position="305"/>
    </location>
</feature>
<evidence type="ECO:0000313" key="18">
    <source>
        <dbReference type="RefSeq" id="XP_015939184.1"/>
    </source>
</evidence>
<evidence type="ECO:0000256" key="11">
    <source>
        <dbReference type="ARBA" id="ARBA00023295"/>
    </source>
</evidence>
<gene>
    <name evidence="18" type="primary">LOC107464745</name>
</gene>
<evidence type="ECO:0000256" key="9">
    <source>
        <dbReference type="ARBA" id="ARBA00023157"/>
    </source>
</evidence>
<reference evidence="17" key="1">
    <citation type="journal article" date="2016" name="Nat. Genet.">
        <title>The genome sequences of Arachis duranensis and Arachis ipaensis, the diploid ancestors of cultivated peanut.</title>
        <authorList>
            <person name="Bertioli D.J."/>
            <person name="Cannon S.B."/>
            <person name="Froenicke L."/>
            <person name="Huang G."/>
            <person name="Farmer A.D."/>
            <person name="Cannon E.K."/>
            <person name="Liu X."/>
            <person name="Gao D."/>
            <person name="Clevenger J."/>
            <person name="Dash S."/>
            <person name="Ren L."/>
            <person name="Moretzsohn M.C."/>
            <person name="Shirasawa K."/>
            <person name="Huang W."/>
            <person name="Vidigal B."/>
            <person name="Abernathy B."/>
            <person name="Chu Y."/>
            <person name="Niederhuth C.E."/>
            <person name="Umale P."/>
            <person name="Araujo A.C."/>
            <person name="Kozik A."/>
            <person name="Kim K.D."/>
            <person name="Burow M.D."/>
            <person name="Varshney R.K."/>
            <person name="Wang X."/>
            <person name="Zhang X."/>
            <person name="Barkley N."/>
            <person name="Guimaraes P.M."/>
            <person name="Isobe S."/>
            <person name="Guo B."/>
            <person name="Liao B."/>
            <person name="Stalker H.T."/>
            <person name="Schmitz R.J."/>
            <person name="Scheffler B.E."/>
            <person name="Leal-Bertioli S.C."/>
            <person name="Xun X."/>
            <person name="Jackson S.A."/>
            <person name="Michelmore R."/>
            <person name="Ozias-Akins P."/>
        </authorList>
    </citation>
    <scope>NUCLEOTIDE SEQUENCE [LARGE SCALE GENOMIC DNA]</scope>
    <source>
        <strain evidence="17">cv. V14167</strain>
    </source>
</reference>
<comment type="subcellular location">
    <subcellularLocation>
        <location evidence="2">Secreted</location>
        <location evidence="2">Extracellular space</location>
    </subcellularLocation>
</comment>
<comment type="similarity">
    <text evidence="3">Belongs to the glycosyl hydrolase 18 family. Chitinase class II subfamily.</text>
</comment>
<dbReference type="GO" id="GO:0000272">
    <property type="term" value="P:polysaccharide catabolic process"/>
    <property type="evidence" value="ECO:0007669"/>
    <property type="project" value="UniProtKB-KW"/>
</dbReference>
<dbReference type="CDD" id="cd02877">
    <property type="entry name" value="GH18_hevamine_XipI_class_III"/>
    <property type="match status" value="1"/>
</dbReference>
<keyword evidence="17" id="KW-1185">Reference proteome</keyword>
<dbReference type="Pfam" id="PF00704">
    <property type="entry name" value="Glyco_hydro_18"/>
    <property type="match status" value="1"/>
</dbReference>
<dbReference type="EC" id="3.2.1.14" evidence="4"/>
<keyword evidence="12" id="KW-0624">Polysaccharide degradation</keyword>
<proteinExistence type="inferred from homology"/>
<dbReference type="Gene3D" id="3.20.20.80">
    <property type="entry name" value="Glycosidases"/>
    <property type="match status" value="1"/>
</dbReference>
<evidence type="ECO:0000313" key="17">
    <source>
        <dbReference type="Proteomes" id="UP000515211"/>
    </source>
</evidence>
<dbReference type="InterPro" id="IPR050542">
    <property type="entry name" value="Glycosyl_Hydrlase18_Chitinase"/>
</dbReference>
<accession>A0A6P4BFY0</accession>
<dbReference type="OrthoDB" id="6020543at2759"/>
<evidence type="ECO:0000256" key="5">
    <source>
        <dbReference type="ARBA" id="ARBA00022525"/>
    </source>
</evidence>
<dbReference type="PANTHER" id="PTHR45708">
    <property type="entry name" value="ENDOCHITINASE"/>
    <property type="match status" value="1"/>
</dbReference>
<dbReference type="KEGG" id="adu:107464745"/>
<feature type="signal peptide" evidence="15">
    <location>
        <begin position="1"/>
        <end position="32"/>
    </location>
</feature>
<dbReference type="PROSITE" id="PS51910">
    <property type="entry name" value="GH18_2"/>
    <property type="match status" value="1"/>
</dbReference>
<evidence type="ECO:0000259" key="16">
    <source>
        <dbReference type="PROSITE" id="PS51910"/>
    </source>
</evidence>
<keyword evidence="6 15" id="KW-0732">Signal</keyword>
<dbReference type="InterPro" id="IPR001223">
    <property type="entry name" value="Glyco_hydro18_cat"/>
</dbReference>
<evidence type="ECO:0000256" key="13">
    <source>
        <dbReference type="ARBA" id="ARBA00073139"/>
    </source>
</evidence>
<evidence type="ECO:0000256" key="7">
    <source>
        <dbReference type="ARBA" id="ARBA00022801"/>
    </source>
</evidence>
<feature type="chain" id="PRO_5027545616" description="Acidic endochitinase" evidence="15">
    <location>
        <begin position="33"/>
        <end position="305"/>
    </location>
</feature>